<dbReference type="EMBL" id="FOEN01000008">
    <property type="protein sequence ID" value="SEQ32377.1"/>
    <property type="molecule type" value="Genomic_DNA"/>
</dbReference>
<dbReference type="NCBIfam" id="NF003302">
    <property type="entry name" value="PRK04302.1"/>
    <property type="match status" value="1"/>
</dbReference>
<dbReference type="STRING" id="89093.SAMN04488558_10856"/>
<dbReference type="RefSeq" id="WP_092572218.1">
    <property type="nucleotide sequence ID" value="NZ_CALUDV010000005.1"/>
</dbReference>
<dbReference type="Proteomes" id="UP000198833">
    <property type="component" value="Unassembled WGS sequence"/>
</dbReference>
<dbReference type="GO" id="GO:0004807">
    <property type="term" value="F:triose-phosphate isomerase activity"/>
    <property type="evidence" value="ECO:0007669"/>
    <property type="project" value="InterPro"/>
</dbReference>
<accession>A0A1H9F3B6</accession>
<keyword evidence="1 2" id="KW-0413">Isomerase</keyword>
<evidence type="ECO:0000313" key="3">
    <source>
        <dbReference type="Proteomes" id="UP000198833"/>
    </source>
</evidence>
<dbReference type="Gene3D" id="3.20.20.70">
    <property type="entry name" value="Aldolase class I"/>
    <property type="match status" value="1"/>
</dbReference>
<name>A0A1H9F3B6_9LACT</name>
<dbReference type="Pfam" id="PF00121">
    <property type="entry name" value="TIM"/>
    <property type="match status" value="1"/>
</dbReference>
<sequence>MPKPKITLPFFIFNPKSYLYGQELLDLTQLAEDLAQQYEMTIFVTGPYAHLYQMSQLTDKAKICAQHLDGIEPGRGMGSVLADSLKEVGVQASFLNHAEHPLSLSELTQAIDRAHALDLVTIVCADSLKEAEAIAMLHPDIILCEPTELIGTGKTSGADYIQQTNQAIHSIDPEILVMQAAGISSAQDVFETIRLGADGTGCTSGIVKADNPEQMLKEMVEAAYQAYQTKEDSNEAI</sequence>
<dbReference type="InterPro" id="IPR035990">
    <property type="entry name" value="TIM_sf"/>
</dbReference>
<organism evidence="2 3">
    <name type="scientific">Ignavigranum ruoffiae</name>
    <dbReference type="NCBI Taxonomy" id="89093"/>
    <lineage>
        <taxon>Bacteria</taxon>
        <taxon>Bacillati</taxon>
        <taxon>Bacillota</taxon>
        <taxon>Bacilli</taxon>
        <taxon>Lactobacillales</taxon>
        <taxon>Aerococcaceae</taxon>
        <taxon>Ignavigranum</taxon>
    </lineage>
</organism>
<dbReference type="OrthoDB" id="2571246at2"/>
<dbReference type="InterPro" id="IPR000652">
    <property type="entry name" value="Triosephosphate_isomerase"/>
</dbReference>
<evidence type="ECO:0000256" key="1">
    <source>
        <dbReference type="ARBA" id="ARBA00023235"/>
    </source>
</evidence>
<dbReference type="AlphaFoldDB" id="A0A1H9F3B6"/>
<evidence type="ECO:0000313" key="2">
    <source>
        <dbReference type="EMBL" id="SEQ32377.1"/>
    </source>
</evidence>
<reference evidence="2 3" key="1">
    <citation type="submission" date="2016-10" db="EMBL/GenBank/DDBJ databases">
        <authorList>
            <person name="de Groot N.N."/>
        </authorList>
    </citation>
    <scope>NUCLEOTIDE SEQUENCE [LARGE SCALE GENOMIC DNA]</scope>
    <source>
        <strain evidence="2 3">DSM 15695</strain>
    </source>
</reference>
<keyword evidence="3" id="KW-1185">Reference proteome</keyword>
<dbReference type="PROSITE" id="PS51440">
    <property type="entry name" value="TIM_2"/>
    <property type="match status" value="1"/>
</dbReference>
<dbReference type="SUPFAM" id="SSF51351">
    <property type="entry name" value="Triosephosphate isomerase (TIM)"/>
    <property type="match status" value="1"/>
</dbReference>
<protein>
    <submittedName>
        <fullName evidence="2">Triosephosphate isomerase</fullName>
    </submittedName>
</protein>
<dbReference type="InterPro" id="IPR013785">
    <property type="entry name" value="Aldolase_TIM"/>
</dbReference>
<proteinExistence type="predicted"/>
<gene>
    <name evidence="2" type="ORF">SAMN04488558_10856</name>
</gene>